<evidence type="ECO:0000256" key="1">
    <source>
        <dbReference type="SAM" id="MobiDB-lite"/>
    </source>
</evidence>
<sequence>QRHHERNGAEQESQLNLPFLQTNQNGSTIDVDEENDIHNDITEIEYVSSLSEGKGFS</sequence>
<protein>
    <submittedName>
        <fullName evidence="2">Uncharacterized protein</fullName>
    </submittedName>
</protein>
<proteinExistence type="predicted"/>
<feature type="non-terminal residue" evidence="2">
    <location>
        <position position="1"/>
    </location>
</feature>
<feature type="compositionally biased region" description="Polar residues" evidence="1">
    <location>
        <begin position="10"/>
        <end position="28"/>
    </location>
</feature>
<dbReference type="EMBL" id="LXQA010022404">
    <property type="protein sequence ID" value="MCH92305.1"/>
    <property type="molecule type" value="Genomic_DNA"/>
</dbReference>
<dbReference type="AlphaFoldDB" id="A0A392MZB7"/>
<keyword evidence="3" id="KW-1185">Reference proteome</keyword>
<evidence type="ECO:0000313" key="3">
    <source>
        <dbReference type="Proteomes" id="UP000265520"/>
    </source>
</evidence>
<name>A0A392MZB7_9FABA</name>
<dbReference type="Proteomes" id="UP000265520">
    <property type="component" value="Unassembled WGS sequence"/>
</dbReference>
<feature type="region of interest" description="Disordered" evidence="1">
    <location>
        <begin position="1"/>
        <end position="35"/>
    </location>
</feature>
<reference evidence="2 3" key="1">
    <citation type="journal article" date="2018" name="Front. Plant Sci.">
        <title>Red Clover (Trifolium pratense) and Zigzag Clover (T. medium) - A Picture of Genomic Similarities and Differences.</title>
        <authorList>
            <person name="Dluhosova J."/>
            <person name="Istvanek J."/>
            <person name="Nedelnik J."/>
            <person name="Repkova J."/>
        </authorList>
    </citation>
    <scope>NUCLEOTIDE SEQUENCE [LARGE SCALE GENOMIC DNA]</scope>
    <source>
        <strain evidence="3">cv. 10/8</strain>
        <tissue evidence="2">Leaf</tissue>
    </source>
</reference>
<comment type="caution">
    <text evidence="2">The sequence shown here is derived from an EMBL/GenBank/DDBJ whole genome shotgun (WGS) entry which is preliminary data.</text>
</comment>
<evidence type="ECO:0000313" key="2">
    <source>
        <dbReference type="EMBL" id="MCH92305.1"/>
    </source>
</evidence>
<accession>A0A392MZB7</accession>
<organism evidence="2 3">
    <name type="scientific">Trifolium medium</name>
    <dbReference type="NCBI Taxonomy" id="97028"/>
    <lineage>
        <taxon>Eukaryota</taxon>
        <taxon>Viridiplantae</taxon>
        <taxon>Streptophyta</taxon>
        <taxon>Embryophyta</taxon>
        <taxon>Tracheophyta</taxon>
        <taxon>Spermatophyta</taxon>
        <taxon>Magnoliopsida</taxon>
        <taxon>eudicotyledons</taxon>
        <taxon>Gunneridae</taxon>
        <taxon>Pentapetalae</taxon>
        <taxon>rosids</taxon>
        <taxon>fabids</taxon>
        <taxon>Fabales</taxon>
        <taxon>Fabaceae</taxon>
        <taxon>Papilionoideae</taxon>
        <taxon>50 kb inversion clade</taxon>
        <taxon>NPAAA clade</taxon>
        <taxon>Hologalegina</taxon>
        <taxon>IRL clade</taxon>
        <taxon>Trifolieae</taxon>
        <taxon>Trifolium</taxon>
    </lineage>
</organism>